<keyword evidence="6" id="KW-1185">Reference proteome</keyword>
<organism evidence="5 6">
    <name type="scientific">Bordetella genomosp. 13</name>
    <dbReference type="NCBI Taxonomy" id="463040"/>
    <lineage>
        <taxon>Bacteria</taxon>
        <taxon>Pseudomonadati</taxon>
        <taxon>Pseudomonadota</taxon>
        <taxon>Betaproteobacteria</taxon>
        <taxon>Burkholderiales</taxon>
        <taxon>Alcaligenaceae</taxon>
        <taxon>Bordetella</taxon>
    </lineage>
</organism>
<dbReference type="PROSITE" id="PS51257">
    <property type="entry name" value="PROKAR_LIPOPROTEIN"/>
    <property type="match status" value="1"/>
</dbReference>
<dbReference type="OrthoDB" id="104565at2"/>
<dbReference type="SUPFAM" id="SSF160935">
    <property type="entry name" value="VPA0735-like"/>
    <property type="match status" value="1"/>
</dbReference>
<dbReference type="RefSeq" id="WP_086077085.1">
    <property type="nucleotide sequence ID" value="NZ_CP021111.1"/>
</dbReference>
<evidence type="ECO:0000259" key="4">
    <source>
        <dbReference type="Pfam" id="PF06863"/>
    </source>
</evidence>
<feature type="chain" id="PRO_5012303606" description="DUF1254 domain-containing protein" evidence="2">
    <location>
        <begin position="31"/>
        <end position="515"/>
    </location>
</feature>
<evidence type="ECO:0000259" key="3">
    <source>
        <dbReference type="Pfam" id="PF06742"/>
    </source>
</evidence>
<dbReference type="EMBL" id="CP021111">
    <property type="protein sequence ID" value="ARP93249.1"/>
    <property type="molecule type" value="Genomic_DNA"/>
</dbReference>
<dbReference type="Pfam" id="PF06863">
    <property type="entry name" value="DUF1254"/>
    <property type="match status" value="1"/>
</dbReference>
<gene>
    <name evidence="5" type="ORF">CAL15_01915</name>
</gene>
<proteinExistence type="predicted"/>
<dbReference type="InterPro" id="IPR037049">
    <property type="entry name" value="DUF1214_C_sf"/>
</dbReference>
<keyword evidence="2" id="KW-0732">Signal</keyword>
<feature type="domain" description="DUF1254" evidence="4">
    <location>
        <begin position="118"/>
        <end position="246"/>
    </location>
</feature>
<evidence type="ECO:0000256" key="1">
    <source>
        <dbReference type="SAM" id="MobiDB-lite"/>
    </source>
</evidence>
<sequence>MRTHAIPASRWQAAALAGVLSTVLACSAQAQPQPRQSTPLYPSTDSSGNPKPSMRLVSETPVQAPAAAPAIQVAPMTEAELRDAAVDAYIYAYPLVLMEMTRRASTNVQSPLAGRAPMNQFGHRTAYPDPRANDVAWPSTDALYSSLWYDVSREPLIVQVPAAGQRYYMLSLYDMWADMYAARGTRTTGNVAQTFAIVGPSWVGTLPPGVDTVRSPTSQGWMIGRVHTPTAGDYQAVNQFQAGLTALPLSYWGKGNTAAPAGQVNPAWEGQGTPAEQVAAMDAASFFTLFNELVRLNPPHANDYPMLDRLRRLGFGRPQPFSFGGLEPAVQQALTEAKPIAGRRIADGVHSLGEQVNGWTIVRNGIGTYGTDYTRRAAVAYAGLGASTPEEVLYPVTGIDDEGELLDSGEDYVLRFEKGQLPPVDAYWTLILYDARPGFAQNQLGRYALSSTDKLVYNQDGSLEIYIQRDPPSTEKQPNWLPAPRQGNFMLNMRLYSPRNTALDGQWAPPPVRED</sequence>
<dbReference type="Proteomes" id="UP000194161">
    <property type="component" value="Chromosome"/>
</dbReference>
<dbReference type="InterPro" id="IPR037050">
    <property type="entry name" value="DUF1254_sf"/>
</dbReference>
<dbReference type="PANTHER" id="PTHR36509:SF2">
    <property type="entry name" value="BLL3101 PROTEIN"/>
    <property type="match status" value="1"/>
</dbReference>
<dbReference type="Pfam" id="PF06742">
    <property type="entry name" value="DUF1214"/>
    <property type="match status" value="1"/>
</dbReference>
<feature type="compositionally biased region" description="Polar residues" evidence="1">
    <location>
        <begin position="31"/>
        <end position="50"/>
    </location>
</feature>
<protein>
    <recommendedName>
        <fullName evidence="7">DUF1254 domain-containing protein</fullName>
    </recommendedName>
</protein>
<feature type="region of interest" description="Disordered" evidence="1">
    <location>
        <begin position="31"/>
        <end position="56"/>
    </location>
</feature>
<reference evidence="5 6" key="1">
    <citation type="submission" date="2017-05" db="EMBL/GenBank/DDBJ databases">
        <title>Complete and WGS of Bordetella genogroups.</title>
        <authorList>
            <person name="Spilker T."/>
            <person name="LiPuma J."/>
        </authorList>
    </citation>
    <scope>NUCLEOTIDE SEQUENCE [LARGE SCALE GENOMIC DNA]</scope>
    <source>
        <strain evidence="5 6">AU7206</strain>
    </source>
</reference>
<accession>A0A1W6Z7B4</accession>
<dbReference type="Gene3D" id="2.60.120.600">
    <property type="entry name" value="Domain of unknown function DUF1214, C-terminal domain"/>
    <property type="match status" value="1"/>
</dbReference>
<name>A0A1W6Z7B4_9BORD</name>
<evidence type="ECO:0008006" key="7">
    <source>
        <dbReference type="Google" id="ProtNLM"/>
    </source>
</evidence>
<feature type="domain" description="DUF1214" evidence="3">
    <location>
        <begin position="392"/>
        <end position="499"/>
    </location>
</feature>
<dbReference type="InterPro" id="IPR010679">
    <property type="entry name" value="DUF1254"/>
</dbReference>
<evidence type="ECO:0000313" key="5">
    <source>
        <dbReference type="EMBL" id="ARP93249.1"/>
    </source>
</evidence>
<feature type="signal peptide" evidence="2">
    <location>
        <begin position="1"/>
        <end position="30"/>
    </location>
</feature>
<dbReference type="KEGG" id="bgm:CAL15_01915"/>
<dbReference type="InterPro" id="IPR010621">
    <property type="entry name" value="DUF1214"/>
</dbReference>
<dbReference type="PANTHER" id="PTHR36509">
    <property type="entry name" value="BLL3101 PROTEIN"/>
    <property type="match status" value="1"/>
</dbReference>
<evidence type="ECO:0000256" key="2">
    <source>
        <dbReference type="SAM" id="SignalP"/>
    </source>
</evidence>
<evidence type="ECO:0000313" key="6">
    <source>
        <dbReference type="Proteomes" id="UP000194161"/>
    </source>
</evidence>
<dbReference type="Gene3D" id="2.60.40.1610">
    <property type="entry name" value="Domain of unknown function DUF1254"/>
    <property type="match status" value="1"/>
</dbReference>
<dbReference type="AlphaFoldDB" id="A0A1W6Z7B4"/>